<dbReference type="InParanoid" id="A0A1X7UPA1"/>
<name>A0A1X7UPA1_AMPQE</name>
<dbReference type="AlphaFoldDB" id="A0A1X7UPA1"/>
<accession>A0A1X7UPA1</accession>
<dbReference type="EnsemblMetazoa" id="Aqu2.1.29344_001">
    <property type="protein sequence ID" value="Aqu2.1.29344_001"/>
    <property type="gene ID" value="Aqu2.1.29344"/>
</dbReference>
<proteinExistence type="predicted"/>
<evidence type="ECO:0000313" key="1">
    <source>
        <dbReference type="EnsemblMetazoa" id="Aqu2.1.29344_001"/>
    </source>
</evidence>
<organism evidence="1">
    <name type="scientific">Amphimedon queenslandica</name>
    <name type="common">Sponge</name>
    <dbReference type="NCBI Taxonomy" id="400682"/>
    <lineage>
        <taxon>Eukaryota</taxon>
        <taxon>Metazoa</taxon>
        <taxon>Porifera</taxon>
        <taxon>Demospongiae</taxon>
        <taxon>Heteroscleromorpha</taxon>
        <taxon>Haplosclerida</taxon>
        <taxon>Niphatidae</taxon>
        <taxon>Amphimedon</taxon>
    </lineage>
</organism>
<protein>
    <submittedName>
        <fullName evidence="1">Uncharacterized protein</fullName>
    </submittedName>
</protein>
<reference evidence="1" key="1">
    <citation type="submission" date="2017-05" db="UniProtKB">
        <authorList>
            <consortium name="EnsemblMetazoa"/>
        </authorList>
    </citation>
    <scope>IDENTIFICATION</scope>
</reference>
<sequence length="35" mass="3532">MKSTGCFSPLVNSSSGSGIIHGSIAMPHLKVLTSS</sequence>